<dbReference type="Proteomes" id="UP001060085">
    <property type="component" value="Linkage Group LG02"/>
</dbReference>
<accession>A0ACC0BWZ3</accession>
<name>A0ACC0BWZ3_CATRO</name>
<reference evidence="2" key="1">
    <citation type="journal article" date="2023" name="Nat. Plants">
        <title>Single-cell RNA sequencing provides a high-resolution roadmap for understanding the multicellular compartmentation of specialized metabolism.</title>
        <authorList>
            <person name="Sun S."/>
            <person name="Shen X."/>
            <person name="Li Y."/>
            <person name="Li Y."/>
            <person name="Wang S."/>
            <person name="Li R."/>
            <person name="Zhang H."/>
            <person name="Shen G."/>
            <person name="Guo B."/>
            <person name="Wei J."/>
            <person name="Xu J."/>
            <person name="St-Pierre B."/>
            <person name="Chen S."/>
            <person name="Sun C."/>
        </authorList>
    </citation>
    <scope>NUCLEOTIDE SEQUENCE [LARGE SCALE GENOMIC DNA]</scope>
</reference>
<evidence type="ECO:0000313" key="1">
    <source>
        <dbReference type="EMBL" id="KAI5677099.1"/>
    </source>
</evidence>
<organism evidence="1 2">
    <name type="scientific">Catharanthus roseus</name>
    <name type="common">Madagascar periwinkle</name>
    <name type="synonym">Vinca rosea</name>
    <dbReference type="NCBI Taxonomy" id="4058"/>
    <lineage>
        <taxon>Eukaryota</taxon>
        <taxon>Viridiplantae</taxon>
        <taxon>Streptophyta</taxon>
        <taxon>Embryophyta</taxon>
        <taxon>Tracheophyta</taxon>
        <taxon>Spermatophyta</taxon>
        <taxon>Magnoliopsida</taxon>
        <taxon>eudicotyledons</taxon>
        <taxon>Gunneridae</taxon>
        <taxon>Pentapetalae</taxon>
        <taxon>asterids</taxon>
        <taxon>lamiids</taxon>
        <taxon>Gentianales</taxon>
        <taxon>Apocynaceae</taxon>
        <taxon>Rauvolfioideae</taxon>
        <taxon>Vinceae</taxon>
        <taxon>Catharanthinae</taxon>
        <taxon>Catharanthus</taxon>
    </lineage>
</organism>
<dbReference type="EMBL" id="CM044702">
    <property type="protein sequence ID" value="KAI5677099.1"/>
    <property type="molecule type" value="Genomic_DNA"/>
</dbReference>
<sequence>MHIYSVRKRTADGRYKACGKASLLDLKNRCIEDPIPYQYLSEEAGFLDDEEGKTSKGKGVKLEKNERCVEKVSIERKERIVERLSIFESISILSRDGEEDECSKEKLDQKENKCLFEKQESSKEEKSEKVLMALEKREEVNLFVNHTISFLARNFLFEQDFGAPSKNEDRRLVCDSIKTTSFFPSKSYLGVPICKLSKLILELSSRVLVLSKSYIPSSASHANASTGFIMQVSMLQSQVAMSFTLTGISLLH</sequence>
<gene>
    <name evidence="1" type="ORF">M9H77_08049</name>
</gene>
<comment type="caution">
    <text evidence="1">The sequence shown here is derived from an EMBL/GenBank/DDBJ whole genome shotgun (WGS) entry which is preliminary data.</text>
</comment>
<evidence type="ECO:0000313" key="2">
    <source>
        <dbReference type="Proteomes" id="UP001060085"/>
    </source>
</evidence>
<proteinExistence type="predicted"/>
<keyword evidence="2" id="KW-1185">Reference proteome</keyword>
<protein>
    <submittedName>
        <fullName evidence="1">Uncharacterized protein</fullName>
    </submittedName>
</protein>